<sequence length="41" mass="4474">MTSEVVKENSAILLTVIFGNEGANNLIKDFDRGSQISMMLS</sequence>
<dbReference type="Proteomes" id="UP000789860">
    <property type="component" value="Unassembled WGS sequence"/>
</dbReference>
<reference evidence="1" key="1">
    <citation type="submission" date="2021-06" db="EMBL/GenBank/DDBJ databases">
        <authorList>
            <person name="Kallberg Y."/>
            <person name="Tangrot J."/>
            <person name="Rosling A."/>
        </authorList>
    </citation>
    <scope>NUCLEOTIDE SEQUENCE</scope>
    <source>
        <strain evidence="1">AU212A</strain>
    </source>
</reference>
<feature type="non-terminal residue" evidence="1">
    <location>
        <position position="41"/>
    </location>
</feature>
<protein>
    <submittedName>
        <fullName evidence="1">4560_t:CDS:1</fullName>
    </submittedName>
</protein>
<keyword evidence="2" id="KW-1185">Reference proteome</keyword>
<proteinExistence type="predicted"/>
<evidence type="ECO:0000313" key="1">
    <source>
        <dbReference type="EMBL" id="CAG8636949.1"/>
    </source>
</evidence>
<accession>A0ACA9NBS8</accession>
<gene>
    <name evidence="1" type="ORF">SCALOS_LOCUS8175</name>
</gene>
<evidence type="ECO:0000313" key="2">
    <source>
        <dbReference type="Proteomes" id="UP000789860"/>
    </source>
</evidence>
<comment type="caution">
    <text evidence="1">The sequence shown here is derived from an EMBL/GenBank/DDBJ whole genome shotgun (WGS) entry which is preliminary data.</text>
</comment>
<organism evidence="1 2">
    <name type="scientific">Scutellospora calospora</name>
    <dbReference type="NCBI Taxonomy" id="85575"/>
    <lineage>
        <taxon>Eukaryota</taxon>
        <taxon>Fungi</taxon>
        <taxon>Fungi incertae sedis</taxon>
        <taxon>Mucoromycota</taxon>
        <taxon>Glomeromycotina</taxon>
        <taxon>Glomeromycetes</taxon>
        <taxon>Diversisporales</taxon>
        <taxon>Gigasporaceae</taxon>
        <taxon>Scutellospora</taxon>
    </lineage>
</organism>
<dbReference type="EMBL" id="CAJVPM010020826">
    <property type="protein sequence ID" value="CAG8636949.1"/>
    <property type="molecule type" value="Genomic_DNA"/>
</dbReference>
<name>A0ACA9NBS8_9GLOM</name>